<keyword evidence="13" id="KW-1185">Reference proteome</keyword>
<comment type="catalytic activity">
    <reaction evidence="1">
        <text>3-deoxy-alpha-D-manno-2-octulosonate-8-phosphate + H2O = 3-deoxy-alpha-D-manno-oct-2-ulosonate + phosphate</text>
        <dbReference type="Rhea" id="RHEA:11500"/>
        <dbReference type="ChEBI" id="CHEBI:15377"/>
        <dbReference type="ChEBI" id="CHEBI:43474"/>
        <dbReference type="ChEBI" id="CHEBI:85985"/>
        <dbReference type="ChEBI" id="CHEBI:85986"/>
        <dbReference type="EC" id="3.1.3.45"/>
    </reaction>
</comment>
<comment type="cofactor">
    <cofactor evidence="2">
        <name>Mg(2+)</name>
        <dbReference type="ChEBI" id="CHEBI:18420"/>
    </cofactor>
</comment>
<dbReference type="Pfam" id="PF08282">
    <property type="entry name" value="Hydrolase_3"/>
    <property type="match status" value="1"/>
</dbReference>
<evidence type="ECO:0000256" key="3">
    <source>
        <dbReference type="ARBA" id="ARBA00005893"/>
    </source>
</evidence>
<dbReference type="CDD" id="cd01630">
    <property type="entry name" value="HAD_KDO-like"/>
    <property type="match status" value="1"/>
</dbReference>
<dbReference type="NCBIfam" id="TIGR01670">
    <property type="entry name" value="KdsC-phosphatas"/>
    <property type="match status" value="1"/>
</dbReference>
<comment type="similarity">
    <text evidence="3">Belongs to the KdsC family.</text>
</comment>
<dbReference type="EMBL" id="BMYO01000004">
    <property type="protein sequence ID" value="GHD61648.1"/>
    <property type="molecule type" value="Genomic_DNA"/>
</dbReference>
<dbReference type="InterPro" id="IPR036412">
    <property type="entry name" value="HAD-like_sf"/>
</dbReference>
<keyword evidence="9" id="KW-0460">Magnesium</keyword>
<dbReference type="EC" id="3.1.3.45" evidence="5"/>
<evidence type="ECO:0000256" key="10">
    <source>
        <dbReference type="ARBA" id="ARBA00022985"/>
    </source>
</evidence>
<comment type="subunit">
    <text evidence="4">Homotetramer.</text>
</comment>
<dbReference type="Gene3D" id="3.40.50.1000">
    <property type="entry name" value="HAD superfamily/HAD-like"/>
    <property type="match status" value="1"/>
</dbReference>
<evidence type="ECO:0000256" key="8">
    <source>
        <dbReference type="ARBA" id="ARBA00022801"/>
    </source>
</evidence>
<evidence type="ECO:0000313" key="13">
    <source>
        <dbReference type="Proteomes" id="UP000604737"/>
    </source>
</evidence>
<dbReference type="PANTHER" id="PTHR21485">
    <property type="entry name" value="HAD SUPERFAMILY MEMBERS CMAS AND KDSC"/>
    <property type="match status" value="1"/>
</dbReference>
<evidence type="ECO:0000256" key="11">
    <source>
        <dbReference type="ARBA" id="ARBA00031051"/>
    </source>
</evidence>
<keyword evidence="10" id="KW-0448">Lipopolysaccharide biosynthesis</keyword>
<dbReference type="SFLD" id="SFLDS00003">
    <property type="entry name" value="Haloacid_Dehalogenase"/>
    <property type="match status" value="1"/>
</dbReference>
<dbReference type="PANTHER" id="PTHR21485:SF6">
    <property type="entry name" value="N-ACYLNEURAMINATE CYTIDYLYLTRANSFERASE-RELATED"/>
    <property type="match status" value="1"/>
</dbReference>
<evidence type="ECO:0000313" key="12">
    <source>
        <dbReference type="EMBL" id="GHD61648.1"/>
    </source>
</evidence>
<evidence type="ECO:0000256" key="9">
    <source>
        <dbReference type="ARBA" id="ARBA00022842"/>
    </source>
</evidence>
<keyword evidence="8" id="KW-0378">Hydrolase</keyword>
<dbReference type="PIRSF" id="PIRSF006118">
    <property type="entry name" value="KDO8-P_Ptase"/>
    <property type="match status" value="1"/>
</dbReference>
<name>A0ABQ3GZT9_9NEIS</name>
<organism evidence="12 13">
    <name type="scientific">Jeongeupia chitinilytica</name>
    <dbReference type="NCBI Taxonomy" id="1041641"/>
    <lineage>
        <taxon>Bacteria</taxon>
        <taxon>Pseudomonadati</taxon>
        <taxon>Pseudomonadota</taxon>
        <taxon>Betaproteobacteria</taxon>
        <taxon>Neisseriales</taxon>
        <taxon>Chitinibacteraceae</taxon>
        <taxon>Jeongeupia</taxon>
    </lineage>
</organism>
<dbReference type="Proteomes" id="UP000604737">
    <property type="component" value="Unassembled WGS sequence"/>
</dbReference>
<evidence type="ECO:0000256" key="5">
    <source>
        <dbReference type="ARBA" id="ARBA00013066"/>
    </source>
</evidence>
<accession>A0ABQ3GZT9</accession>
<evidence type="ECO:0000256" key="2">
    <source>
        <dbReference type="ARBA" id="ARBA00001946"/>
    </source>
</evidence>
<evidence type="ECO:0000256" key="7">
    <source>
        <dbReference type="ARBA" id="ARBA00022723"/>
    </source>
</evidence>
<evidence type="ECO:0000256" key="4">
    <source>
        <dbReference type="ARBA" id="ARBA00011881"/>
    </source>
</evidence>
<dbReference type="InterPro" id="IPR010023">
    <property type="entry name" value="KdsC_fam"/>
</dbReference>
<dbReference type="InterPro" id="IPR023214">
    <property type="entry name" value="HAD_sf"/>
</dbReference>
<proteinExistence type="inferred from homology"/>
<dbReference type="SFLD" id="SFLDG01136">
    <property type="entry name" value="C1.6:_Phosphoserine_Phosphatas"/>
    <property type="match status" value="1"/>
</dbReference>
<evidence type="ECO:0000256" key="6">
    <source>
        <dbReference type="ARBA" id="ARBA00020092"/>
    </source>
</evidence>
<keyword evidence="7" id="KW-0479">Metal-binding</keyword>
<gene>
    <name evidence="12" type="ORF">GCM10007350_16320</name>
</gene>
<protein>
    <recommendedName>
        <fullName evidence="6">3-deoxy-D-manno-octulosonate 8-phosphate phosphatase KdsC</fullName>
        <ecNumber evidence="5">3.1.3.45</ecNumber>
    </recommendedName>
    <alternativeName>
        <fullName evidence="11">KDO 8-P phosphatase</fullName>
    </alternativeName>
</protein>
<comment type="caution">
    <text evidence="12">The sequence shown here is derived from an EMBL/GenBank/DDBJ whole genome shotgun (WGS) entry which is preliminary data.</text>
</comment>
<evidence type="ECO:0000256" key="1">
    <source>
        <dbReference type="ARBA" id="ARBA00000898"/>
    </source>
</evidence>
<dbReference type="InterPro" id="IPR050793">
    <property type="entry name" value="CMP-NeuNAc_synthase"/>
</dbReference>
<dbReference type="RefSeq" id="WP_189459808.1">
    <property type="nucleotide sequence ID" value="NZ_BMYO01000004.1"/>
</dbReference>
<dbReference type="SFLD" id="SFLDG01138">
    <property type="entry name" value="C1.6.2:_Deoxy-d-mannose-octulo"/>
    <property type="match status" value="1"/>
</dbReference>
<dbReference type="SUPFAM" id="SSF56784">
    <property type="entry name" value="HAD-like"/>
    <property type="match status" value="1"/>
</dbReference>
<reference evidence="13" key="1">
    <citation type="journal article" date="2019" name="Int. J. Syst. Evol. Microbiol.">
        <title>The Global Catalogue of Microorganisms (GCM) 10K type strain sequencing project: providing services to taxonomists for standard genome sequencing and annotation.</title>
        <authorList>
            <consortium name="The Broad Institute Genomics Platform"/>
            <consortium name="The Broad Institute Genome Sequencing Center for Infectious Disease"/>
            <person name="Wu L."/>
            <person name="Ma J."/>
        </authorList>
    </citation>
    <scope>NUCLEOTIDE SEQUENCE [LARGE SCALE GENOMIC DNA]</scope>
    <source>
        <strain evidence="13">KCTC 23701</strain>
    </source>
</reference>
<sequence>MQEKARAVRLMIFDVDGVMTDGGLYYNDAGEEMKAFNSLDGHGLRMLQQTGVKLAIITGRKSKLLEHRANNLGIDFVYQGAHDKLATFGELLGAAGVTADDCGYMGDDVIDLPVMRRAAFAVAVPDSPEIVLQHADYVTGRAGGRGAVREVCELIMQAQGTYDGLMAHYLR</sequence>